<dbReference type="Gene3D" id="3.50.30.30">
    <property type="match status" value="1"/>
</dbReference>
<dbReference type="GO" id="GO:0004180">
    <property type="term" value="F:carboxypeptidase activity"/>
    <property type="evidence" value="ECO:0007669"/>
    <property type="project" value="TreeGrafter"/>
</dbReference>
<feature type="region of interest" description="Disordered" evidence="2">
    <location>
        <begin position="1"/>
        <end position="109"/>
    </location>
</feature>
<dbReference type="Pfam" id="PF02225">
    <property type="entry name" value="PA"/>
    <property type="match status" value="1"/>
</dbReference>
<dbReference type="GeneID" id="30024572"/>
<keyword evidence="3" id="KW-0812">Transmembrane</keyword>
<evidence type="ECO:0000259" key="5">
    <source>
        <dbReference type="Pfam" id="PF04253"/>
    </source>
</evidence>
<reference evidence="7 8" key="1">
    <citation type="journal article" date="2016" name="Genome Biol. Evol.">
        <title>Divergent and convergent evolution of fungal pathogenicity.</title>
        <authorList>
            <person name="Shang Y."/>
            <person name="Xiao G."/>
            <person name="Zheng P."/>
            <person name="Cen K."/>
            <person name="Zhan S."/>
            <person name="Wang C."/>
        </authorList>
    </citation>
    <scope>NUCLEOTIDE SEQUENCE [LARGE SCALE GENOMIC DNA]</scope>
    <source>
        <strain evidence="7 8">ARSEF 2679</strain>
    </source>
</reference>
<dbReference type="SUPFAM" id="SSF53187">
    <property type="entry name" value="Zn-dependent exopeptidases"/>
    <property type="match status" value="1"/>
</dbReference>
<evidence type="ECO:0000256" key="3">
    <source>
        <dbReference type="SAM" id="Phobius"/>
    </source>
</evidence>
<protein>
    <submittedName>
        <fullName evidence="7">Transferrin receptor-like, dimerization domain protein</fullName>
    </submittedName>
</protein>
<dbReference type="InterPro" id="IPR046450">
    <property type="entry name" value="PA_dom_sf"/>
</dbReference>
<dbReference type="FunFam" id="3.40.630.10:FF:000101">
    <property type="entry name" value="N-acetylated alpha-linked acidic dipeptidase like 1"/>
    <property type="match status" value="1"/>
</dbReference>
<dbReference type="OrthoDB" id="5841748at2759"/>
<dbReference type="PANTHER" id="PTHR10404:SF71">
    <property type="entry name" value="CARBOXYPEPTIDASE TRE2, PUTATIVE (AFU_ORTHOLOGUE AFUA_3G10650)-RELATED"/>
    <property type="match status" value="1"/>
</dbReference>
<dbReference type="Gene3D" id="1.20.930.40">
    <property type="entry name" value="Transferrin receptor-like, dimerisation domain"/>
    <property type="match status" value="1"/>
</dbReference>
<feature type="domain" description="PA" evidence="4">
    <location>
        <begin position="337"/>
        <end position="421"/>
    </location>
</feature>
<feature type="region of interest" description="Disordered" evidence="2">
    <location>
        <begin position="135"/>
        <end position="162"/>
    </location>
</feature>
<dbReference type="EMBL" id="AZHB01000028">
    <property type="protein sequence ID" value="OAA54679.1"/>
    <property type="molecule type" value="Genomic_DNA"/>
</dbReference>
<evidence type="ECO:0000256" key="1">
    <source>
        <dbReference type="ARBA" id="ARBA00005634"/>
    </source>
</evidence>
<evidence type="ECO:0000259" key="4">
    <source>
        <dbReference type="Pfam" id="PF02225"/>
    </source>
</evidence>
<keyword evidence="3" id="KW-1133">Transmembrane helix</keyword>
<dbReference type="InterPro" id="IPR036757">
    <property type="entry name" value="TFR-like_dimer_dom_sf"/>
</dbReference>
<dbReference type="CDD" id="cd02121">
    <property type="entry name" value="PA_GCPII_like"/>
    <property type="match status" value="1"/>
</dbReference>
<dbReference type="InterPro" id="IPR039373">
    <property type="entry name" value="Peptidase_M28B"/>
</dbReference>
<dbReference type="Pfam" id="PF04389">
    <property type="entry name" value="Peptidase_M28"/>
    <property type="match status" value="1"/>
</dbReference>
<feature type="compositionally biased region" description="Polar residues" evidence="2">
    <location>
        <begin position="38"/>
        <end position="58"/>
    </location>
</feature>
<dbReference type="InterPro" id="IPR003137">
    <property type="entry name" value="PA_domain"/>
</dbReference>
<dbReference type="RefSeq" id="XP_018700965.1">
    <property type="nucleotide sequence ID" value="XM_018851883.1"/>
</dbReference>
<keyword evidence="3" id="KW-0472">Membrane</keyword>
<dbReference type="Gene3D" id="3.40.630.10">
    <property type="entry name" value="Zn peptidases"/>
    <property type="match status" value="1"/>
</dbReference>
<feature type="compositionally biased region" description="Acidic residues" evidence="2">
    <location>
        <begin position="71"/>
        <end position="89"/>
    </location>
</feature>
<dbReference type="Pfam" id="PF04253">
    <property type="entry name" value="TFR_dimer"/>
    <property type="match status" value="1"/>
</dbReference>
<feature type="compositionally biased region" description="Low complexity" evidence="2">
    <location>
        <begin position="135"/>
        <end position="156"/>
    </location>
</feature>
<feature type="domain" description="Peptidase M28" evidence="6">
    <location>
        <begin position="525"/>
        <end position="718"/>
    </location>
</feature>
<dbReference type="AlphaFoldDB" id="A0A167MRM5"/>
<gene>
    <name evidence="7" type="ORF">ISF_08280</name>
</gene>
<dbReference type="SUPFAM" id="SSF47672">
    <property type="entry name" value="Transferrin receptor-like dimerisation domain"/>
    <property type="match status" value="1"/>
</dbReference>
<evidence type="ECO:0000313" key="8">
    <source>
        <dbReference type="Proteomes" id="UP000076744"/>
    </source>
</evidence>
<feature type="transmembrane region" description="Helical" evidence="3">
    <location>
        <begin position="181"/>
        <end position="203"/>
    </location>
</feature>
<sequence>MPSEKVPFYDPTPPTYDEALAGGSRWVPPARDAADQRGATQTEQQSLLRQPGSNNNGESSRRTGYRPPTVETDDESDDDGLLSDDESEEDQVRREIEEMDMEEPDRSLGSTWRKRLRIPSWKWSWRPRLPRLRIQLPSRPADTESQTQSTAQTEATPAAGSGSGLRFNFERFQIPQVNSMFLVLTFARVLALFIILGFFWFLFTSGLFSGLNSPLTSGMRFNAEDLRNFLQQRVEPMRMRASVQHYSSYAHLAGTEGDYAAARDVYAMFSKAGLDRVAMDEYFVYVNYPRQDGRNVQLLDGSGAVTWTAKLDEEERHHETAGRQTYAFHAHSKSGDVKGPLVYINYGSKADYEKLKSDGVKMEGAIALVRNGGTEKSTALKVKLAEMYGFVGALVYNDPKDDGFSLGDVAPQGRFMPADGVHGGSVSLMNWILGDVLTPQWESEEQSPRVKVSDAVGLVQIPSLPLAWRDAQPLLQSLKGHGQKVPADWAGGVPDVEWWTGDAAVSPTVRLQNEQDEMEKQKIWNVYGRIEGMETATKSIIIGNHRDSMGFGATNPHTGTAIMIEMARIFGDLVDRGWKPLRSIEFMSWDASEYNLIGSTEFVEKNLDRLKKDAYAYIDLSDAVTGTKFTAAGSPLLERALMHALGRVYDTNANETLRTLWDRDSAQLLDLSTGADPSDYIPFQDVAGTSSIHLGFAADGPGAAYPYRSSYDTFDLVDQVIDPGFVYHGLLGQVVGLLLLDLSDRAILPFDTKRYGDKLRTWLENLERWAGNRGGAARDKLSFEELKDAAGMIQHNADKFGQWELEWDAAVLASNGWESNEYGAARTVYNDKMAQFETALLDPDYGGGIPNRTQFKHVVFGPPLLSTNDEALFPAIRDLIEAEDWVAAKEVMAKTAGLLRHAGALLSMSAQ</sequence>
<keyword evidence="7" id="KW-0675">Receptor</keyword>
<dbReference type="PANTHER" id="PTHR10404">
    <property type="entry name" value="N-ACETYLATED-ALPHA-LINKED ACIDIC DIPEPTIDASE"/>
    <property type="match status" value="1"/>
</dbReference>
<proteinExistence type="inferred from homology"/>
<evidence type="ECO:0000259" key="6">
    <source>
        <dbReference type="Pfam" id="PF04389"/>
    </source>
</evidence>
<dbReference type="Proteomes" id="UP000076744">
    <property type="component" value="Unassembled WGS sequence"/>
</dbReference>
<dbReference type="SUPFAM" id="SSF52025">
    <property type="entry name" value="PA domain"/>
    <property type="match status" value="1"/>
</dbReference>
<evidence type="ECO:0000313" key="7">
    <source>
        <dbReference type="EMBL" id="OAA54679.1"/>
    </source>
</evidence>
<evidence type="ECO:0000256" key="2">
    <source>
        <dbReference type="SAM" id="MobiDB-lite"/>
    </source>
</evidence>
<dbReference type="STRING" id="1081104.A0A167MRM5"/>
<comment type="similarity">
    <text evidence="1">Belongs to the peptidase M28 family. M28B subfamily.</text>
</comment>
<comment type="caution">
    <text evidence="7">The sequence shown here is derived from an EMBL/GenBank/DDBJ whole genome shotgun (WGS) entry which is preliminary data.</text>
</comment>
<organism evidence="7 8">
    <name type="scientific">Cordyceps fumosorosea (strain ARSEF 2679)</name>
    <name type="common">Isaria fumosorosea</name>
    <dbReference type="NCBI Taxonomy" id="1081104"/>
    <lineage>
        <taxon>Eukaryota</taxon>
        <taxon>Fungi</taxon>
        <taxon>Dikarya</taxon>
        <taxon>Ascomycota</taxon>
        <taxon>Pezizomycotina</taxon>
        <taxon>Sordariomycetes</taxon>
        <taxon>Hypocreomycetidae</taxon>
        <taxon>Hypocreales</taxon>
        <taxon>Cordycipitaceae</taxon>
        <taxon>Cordyceps</taxon>
    </lineage>
</organism>
<feature type="domain" description="Transferrin receptor-like dimerisation" evidence="5">
    <location>
        <begin position="781"/>
        <end position="906"/>
    </location>
</feature>
<name>A0A167MRM5_CORFA</name>
<dbReference type="InterPro" id="IPR007484">
    <property type="entry name" value="Peptidase_M28"/>
</dbReference>
<dbReference type="InterPro" id="IPR007365">
    <property type="entry name" value="TFR-like_dimer_dom"/>
</dbReference>
<accession>A0A167MRM5</accession>
<keyword evidence="8" id="KW-1185">Reference proteome</keyword>